<accession>A0ABP8H4Z4</accession>
<keyword evidence="2" id="KW-1133">Transmembrane helix</keyword>
<dbReference type="InterPro" id="IPR036097">
    <property type="entry name" value="HisK_dim/P_sf"/>
</dbReference>
<proteinExistence type="predicted"/>
<dbReference type="InterPro" id="IPR011047">
    <property type="entry name" value="Quinoprotein_ADH-like_sf"/>
</dbReference>
<keyword evidence="1" id="KW-0175">Coiled coil</keyword>
<dbReference type="Proteomes" id="UP001501725">
    <property type="component" value="Unassembled WGS sequence"/>
</dbReference>
<sequence>MKSIFSILLFVLPVFTLAQGGYSVQHFTNKQGLPANGVKGLEWESSTQLLWVGTEGGIVCWDGQKLQPAGLNEGRVFQMGKTTEGGGGIYTLCDNGLIYLIRDGEIKRLRKTESPLLTRSFALTREGGVLSEIDRNSDQILPSAIVPLGKDSWLAIVYKSVYSKSKSGPRLLIPQLTEGQIFKTARGIFIAGREGFWRWSDQRLLPVPVSGLPHGGIRWFVANPDGDLPMVFQDGKLYSLQERGQLLLGTLLFDGLPSTARPFLARQPKNKGVIVLADRIDGLYFLRKQSVHQLNKQPESIESGKLVTYGQAVLSAQEVASHSGLIYERGKAVQHRSLPVSGSPHLVRFGNELFFAHSDSLFRYNLNTGRVDSSIRLDGSNWTVFAETGGTLYVVTGYRVYRYSAGSLYEALRFPGMGGAKSHFLQNTAATEYKPGILALGSENQLRFVDLDRRTLSSVPVSESAPIRFILRWKETLLLCTYGEGMFVYERGKVFRLPQDKQGFLRFTHAVALDDNGRCYISTNNGLFIAEWRALLDAARTGSPVYYHHLGEHDGLTQTELNGGCQPAYVVLPDGTLSFPTMNGVAQLHPDSLQLPAPAGIILVRTQVNGQVVAQLPEHLPSGNNTLRFSVTFPFWGTPENLYAWYRLRHPDERTNDTTWNLFDPAQLNNFSFASLKPGSYSFEVRTFSGFKAGAFSTRQVSFRIDHPWYLQPAFLFLWAIAVAGLIWMTIRWRTNRLQRKSQELEDVIRQRTHEVGQKNKQLEEQLELLSEANSLKERLISVIGHNIITPLRYIHQATSMMRENARIMDPDLREKAVDSINDTSLELELLSVNLLNWIKLQHQQIQVAPEAFTLSVVAQHVLALLEPIAGSRGQTIDAEMMYSDIVFQYKDALQVIIYNLVLNASLHSGGTRIELLCTREDDWLLLEVRDNGKGIPEGLQRKLTESLSRPILPKETDNRGKGFGYMIIRDLLRLIQGEISIRSEPGSTAISVKFPNLEELSKV</sequence>
<evidence type="ECO:0000259" key="3">
    <source>
        <dbReference type="PROSITE" id="PS50109"/>
    </source>
</evidence>
<protein>
    <recommendedName>
        <fullName evidence="3">Histidine kinase domain-containing protein</fullName>
    </recommendedName>
</protein>
<dbReference type="PANTHER" id="PTHR45569">
    <property type="entry name" value="SENSOR PROTEIN KDPD"/>
    <property type="match status" value="1"/>
</dbReference>
<dbReference type="PANTHER" id="PTHR45569:SF1">
    <property type="entry name" value="SENSOR PROTEIN KDPD"/>
    <property type="match status" value="1"/>
</dbReference>
<dbReference type="Pfam" id="PF02518">
    <property type="entry name" value="HATPase_c"/>
    <property type="match status" value="1"/>
</dbReference>
<evidence type="ECO:0000256" key="2">
    <source>
        <dbReference type="SAM" id="Phobius"/>
    </source>
</evidence>
<keyword evidence="2" id="KW-0812">Transmembrane</keyword>
<dbReference type="SUPFAM" id="SSF50998">
    <property type="entry name" value="Quinoprotein alcohol dehydrogenase-like"/>
    <property type="match status" value="1"/>
</dbReference>
<dbReference type="Gene3D" id="3.30.565.10">
    <property type="entry name" value="Histidine kinase-like ATPase, C-terminal domain"/>
    <property type="match status" value="1"/>
</dbReference>
<dbReference type="InterPro" id="IPR052023">
    <property type="entry name" value="Histidine_kinase_KdpD"/>
</dbReference>
<dbReference type="Gene3D" id="1.10.287.130">
    <property type="match status" value="1"/>
</dbReference>
<dbReference type="SUPFAM" id="SSF47384">
    <property type="entry name" value="Homodimeric domain of signal transducing histidine kinase"/>
    <property type="match status" value="1"/>
</dbReference>
<keyword evidence="2" id="KW-0472">Membrane</keyword>
<keyword evidence="5" id="KW-1185">Reference proteome</keyword>
<feature type="domain" description="Histidine kinase" evidence="3">
    <location>
        <begin position="783"/>
        <end position="999"/>
    </location>
</feature>
<dbReference type="InterPro" id="IPR011044">
    <property type="entry name" value="Quino_amine_DH_bsu"/>
</dbReference>
<dbReference type="EMBL" id="BAABGY010000008">
    <property type="protein sequence ID" value="GAA4334455.1"/>
    <property type="molecule type" value="Genomic_DNA"/>
</dbReference>
<evidence type="ECO:0000313" key="5">
    <source>
        <dbReference type="Proteomes" id="UP001501725"/>
    </source>
</evidence>
<reference evidence="5" key="1">
    <citation type="journal article" date="2019" name="Int. J. Syst. Evol. Microbiol.">
        <title>The Global Catalogue of Microorganisms (GCM) 10K type strain sequencing project: providing services to taxonomists for standard genome sequencing and annotation.</title>
        <authorList>
            <consortium name="The Broad Institute Genomics Platform"/>
            <consortium name="The Broad Institute Genome Sequencing Center for Infectious Disease"/>
            <person name="Wu L."/>
            <person name="Ma J."/>
        </authorList>
    </citation>
    <scope>NUCLEOTIDE SEQUENCE [LARGE SCALE GENOMIC DNA]</scope>
    <source>
        <strain evidence="5">JCM 17919</strain>
    </source>
</reference>
<evidence type="ECO:0000313" key="4">
    <source>
        <dbReference type="EMBL" id="GAA4334455.1"/>
    </source>
</evidence>
<dbReference type="InterPro" id="IPR003594">
    <property type="entry name" value="HATPase_dom"/>
</dbReference>
<dbReference type="CDD" id="cd00075">
    <property type="entry name" value="HATPase"/>
    <property type="match status" value="1"/>
</dbReference>
<evidence type="ECO:0000256" key="1">
    <source>
        <dbReference type="SAM" id="Coils"/>
    </source>
</evidence>
<comment type="caution">
    <text evidence="4">The sequence shown here is derived from an EMBL/GenBank/DDBJ whole genome shotgun (WGS) entry which is preliminary data.</text>
</comment>
<dbReference type="RefSeq" id="WP_345256427.1">
    <property type="nucleotide sequence ID" value="NZ_BAABGY010000008.1"/>
</dbReference>
<dbReference type="SMART" id="SM00387">
    <property type="entry name" value="HATPase_c"/>
    <property type="match status" value="1"/>
</dbReference>
<dbReference type="InterPro" id="IPR015943">
    <property type="entry name" value="WD40/YVTN_repeat-like_dom_sf"/>
</dbReference>
<dbReference type="InterPro" id="IPR036890">
    <property type="entry name" value="HATPase_C_sf"/>
</dbReference>
<gene>
    <name evidence="4" type="ORF">GCM10023184_28510</name>
</gene>
<dbReference type="SUPFAM" id="SSF55874">
    <property type="entry name" value="ATPase domain of HSP90 chaperone/DNA topoisomerase II/histidine kinase"/>
    <property type="match status" value="1"/>
</dbReference>
<name>A0ABP8H4Z4_9BACT</name>
<dbReference type="Gene3D" id="2.60.40.10">
    <property type="entry name" value="Immunoglobulins"/>
    <property type="match status" value="1"/>
</dbReference>
<dbReference type="PROSITE" id="PS50109">
    <property type="entry name" value="HIS_KIN"/>
    <property type="match status" value="1"/>
</dbReference>
<dbReference type="InterPro" id="IPR013783">
    <property type="entry name" value="Ig-like_fold"/>
</dbReference>
<dbReference type="Gene3D" id="2.130.10.10">
    <property type="entry name" value="YVTN repeat-like/Quinoprotein amine dehydrogenase"/>
    <property type="match status" value="1"/>
</dbReference>
<dbReference type="InterPro" id="IPR005467">
    <property type="entry name" value="His_kinase_dom"/>
</dbReference>
<dbReference type="SUPFAM" id="SSF50969">
    <property type="entry name" value="YVTN repeat-like/Quinoprotein amine dehydrogenase"/>
    <property type="match status" value="1"/>
</dbReference>
<feature type="transmembrane region" description="Helical" evidence="2">
    <location>
        <begin position="709"/>
        <end position="731"/>
    </location>
</feature>
<feature type="coiled-coil region" evidence="1">
    <location>
        <begin position="753"/>
        <end position="780"/>
    </location>
</feature>
<organism evidence="4 5">
    <name type="scientific">Flaviaesturariibacter amylovorans</name>
    <dbReference type="NCBI Taxonomy" id="1084520"/>
    <lineage>
        <taxon>Bacteria</taxon>
        <taxon>Pseudomonadati</taxon>
        <taxon>Bacteroidota</taxon>
        <taxon>Chitinophagia</taxon>
        <taxon>Chitinophagales</taxon>
        <taxon>Chitinophagaceae</taxon>
        <taxon>Flaviaestuariibacter</taxon>
    </lineage>
</organism>